<feature type="region of interest" description="Disordered" evidence="1">
    <location>
        <begin position="285"/>
        <end position="314"/>
    </location>
</feature>
<evidence type="ECO:0000256" key="1">
    <source>
        <dbReference type="SAM" id="MobiDB-lite"/>
    </source>
</evidence>
<feature type="compositionally biased region" description="Polar residues" evidence="1">
    <location>
        <begin position="285"/>
        <end position="304"/>
    </location>
</feature>
<dbReference type="AlphaFoldDB" id="A0AAV9UK09"/>
<name>A0AAV9UK09_9PEZI</name>
<keyword evidence="2" id="KW-0732">Signal</keyword>
<feature type="region of interest" description="Disordered" evidence="1">
    <location>
        <begin position="687"/>
        <end position="710"/>
    </location>
</feature>
<evidence type="ECO:0000313" key="3">
    <source>
        <dbReference type="EMBL" id="KAK6341617.1"/>
    </source>
</evidence>
<organism evidence="3 4">
    <name type="scientific">Orbilia brochopaga</name>
    <dbReference type="NCBI Taxonomy" id="3140254"/>
    <lineage>
        <taxon>Eukaryota</taxon>
        <taxon>Fungi</taxon>
        <taxon>Dikarya</taxon>
        <taxon>Ascomycota</taxon>
        <taxon>Pezizomycotina</taxon>
        <taxon>Orbiliomycetes</taxon>
        <taxon>Orbiliales</taxon>
        <taxon>Orbiliaceae</taxon>
        <taxon>Orbilia</taxon>
    </lineage>
</organism>
<feature type="signal peptide" evidence="2">
    <location>
        <begin position="1"/>
        <end position="22"/>
    </location>
</feature>
<comment type="caution">
    <text evidence="3">The sequence shown here is derived from an EMBL/GenBank/DDBJ whole genome shotgun (WGS) entry which is preliminary data.</text>
</comment>
<protein>
    <submittedName>
        <fullName evidence="3">Uncharacterized protein</fullName>
    </submittedName>
</protein>
<feature type="chain" id="PRO_5043485732" evidence="2">
    <location>
        <begin position="23"/>
        <end position="710"/>
    </location>
</feature>
<proteinExistence type="predicted"/>
<keyword evidence="4" id="KW-1185">Reference proteome</keyword>
<sequence>MVGFTGRLPAFISLTLVAKASAYTVFFQAQDSLQSNLQSHDVIDSNACYRVSTTDANPSITGVGVINSRSASPWSYIGRPGHGANGGGAQNIRAIALYAGFSNYDCIGDPTTIIRFSDDVPTGDRAITHFVDLTATDPSLSGVYRFWKPVNPESPDWAPYLSPQNPPGYVGYVQEDGTLDLMYLNVNGDMALQTREYEDHDEAVWMLLHLHDYEEDLLQSTYQQAVDDLDEFDNDAEGWIRKALKTEEGALPPRQQAAEDLQLEEEYLAPNGPNQEDLFADWASAQQNADQQQEATGGRQTSESVGGRGEVDDDLNEVEVEEDLQEEGQSNGDEWGQGINFEIKLEEEGEEEASLWQQDWVSDGMNVKIEEGESINNDDLNNLGFNPFADFDFDSFLTRLLENQPPSNGVSERPQMMTVETQTSPLNNIPASADVGVQTDLVDDSPVQIPRLGRADQRNPPEQPQSLFIPTARRPPQIVTGQRPIPQVIQRLQQSVGPNFMNDNSAAILGYLASLEEPDPFTAASRPVVQARINAMYEPGSPMWQEMVADADAVLEEAQTRERRRRIFQPLMDTDLSQQTARSMVELGLLFDQYQQQGGQLERALSNYDLDLANLQIPDPMAGMNLTPAQMAEMDAQNLIANYLALSGRGPELLAAQQAALGGQNIDPAQLLGQQIAGDQSAYNLLEGNSNPNQVGGTQPSNTQVKIEEQ</sequence>
<reference evidence="3 4" key="1">
    <citation type="submission" date="2019-10" db="EMBL/GenBank/DDBJ databases">
        <authorList>
            <person name="Palmer J.M."/>
        </authorList>
    </citation>
    <scope>NUCLEOTIDE SEQUENCE [LARGE SCALE GENOMIC DNA]</scope>
    <source>
        <strain evidence="3 4">TWF696</strain>
    </source>
</reference>
<accession>A0AAV9UK09</accession>
<evidence type="ECO:0000313" key="4">
    <source>
        <dbReference type="Proteomes" id="UP001375240"/>
    </source>
</evidence>
<dbReference type="EMBL" id="JAVHNQ010000007">
    <property type="protein sequence ID" value="KAK6341617.1"/>
    <property type="molecule type" value="Genomic_DNA"/>
</dbReference>
<evidence type="ECO:0000256" key="2">
    <source>
        <dbReference type="SAM" id="SignalP"/>
    </source>
</evidence>
<feature type="region of interest" description="Disordered" evidence="1">
    <location>
        <begin position="451"/>
        <end position="474"/>
    </location>
</feature>
<gene>
    <name evidence="3" type="ORF">TWF696_008688</name>
</gene>
<dbReference type="Proteomes" id="UP001375240">
    <property type="component" value="Unassembled WGS sequence"/>
</dbReference>